<keyword evidence="2" id="KW-0648">Protein biosynthesis</keyword>
<dbReference type="KEGG" id="aht:ANTHELSMS3_00134"/>
<dbReference type="NCBIfam" id="NF001159">
    <property type="entry name" value="PRK00150.1-3"/>
    <property type="match status" value="1"/>
</dbReference>
<feature type="binding site" evidence="2">
    <location>
        <position position="135"/>
    </location>
    <ligand>
        <name>Fe cation</name>
        <dbReference type="ChEBI" id="CHEBI:24875"/>
    </ligand>
</feature>
<dbReference type="OrthoDB" id="9804313at2"/>
<dbReference type="GO" id="GO:0042586">
    <property type="term" value="F:peptide deformylase activity"/>
    <property type="evidence" value="ECO:0007669"/>
    <property type="project" value="UniProtKB-UniRule"/>
</dbReference>
<comment type="similarity">
    <text evidence="1 2">Belongs to the polypeptide deformylase family.</text>
</comment>
<accession>A0A222DY46</accession>
<comment type="catalytic activity">
    <reaction evidence="2">
        <text>N-terminal N-formyl-L-methionyl-[peptide] + H2O = N-terminal L-methionyl-[peptide] + formate</text>
        <dbReference type="Rhea" id="RHEA:24420"/>
        <dbReference type="Rhea" id="RHEA-COMP:10639"/>
        <dbReference type="Rhea" id="RHEA-COMP:10640"/>
        <dbReference type="ChEBI" id="CHEBI:15377"/>
        <dbReference type="ChEBI" id="CHEBI:15740"/>
        <dbReference type="ChEBI" id="CHEBI:49298"/>
        <dbReference type="ChEBI" id="CHEBI:64731"/>
        <dbReference type="EC" id="3.5.1.88"/>
    </reaction>
</comment>
<evidence type="ECO:0000256" key="1">
    <source>
        <dbReference type="ARBA" id="ARBA00010759"/>
    </source>
</evidence>
<keyword evidence="2 3" id="KW-0378">Hydrolase</keyword>
<dbReference type="Pfam" id="PF01327">
    <property type="entry name" value="Pep_deformylase"/>
    <property type="match status" value="1"/>
</dbReference>
<dbReference type="PANTHER" id="PTHR10458">
    <property type="entry name" value="PEPTIDE DEFORMYLASE"/>
    <property type="match status" value="1"/>
</dbReference>
<comment type="function">
    <text evidence="2">Removes the formyl group from the N-terminal Met of newly synthesized proteins. Requires at least a dipeptide for an efficient rate of reaction. N-terminal L-methionine is a prerequisite for activity but the enzyme has broad specificity at other positions.</text>
</comment>
<gene>
    <name evidence="2" type="primary">def</name>
    <name evidence="3" type="ORF">ANTHELSMS3_00134</name>
</gene>
<keyword evidence="2" id="KW-0408">Iron</keyword>
<proteinExistence type="inferred from homology"/>
<dbReference type="PRINTS" id="PR01576">
    <property type="entry name" value="PDEFORMYLASE"/>
</dbReference>
<feature type="binding site" evidence="2">
    <location>
        <position position="139"/>
    </location>
    <ligand>
        <name>Fe cation</name>
        <dbReference type="ChEBI" id="CHEBI:24875"/>
    </ligand>
</feature>
<feature type="binding site" evidence="2">
    <location>
        <position position="93"/>
    </location>
    <ligand>
        <name>Fe cation</name>
        <dbReference type="ChEBI" id="CHEBI:24875"/>
    </ligand>
</feature>
<evidence type="ECO:0000313" key="3">
    <source>
        <dbReference type="EMBL" id="ASP18860.1"/>
    </source>
</evidence>
<dbReference type="PANTHER" id="PTHR10458:SF22">
    <property type="entry name" value="PEPTIDE DEFORMYLASE"/>
    <property type="match status" value="1"/>
</dbReference>
<name>A0A222DY46_9RHOB</name>
<dbReference type="PIRSF" id="PIRSF004749">
    <property type="entry name" value="Pep_def"/>
    <property type="match status" value="1"/>
</dbReference>
<dbReference type="RefSeq" id="WP_094033197.1">
    <property type="nucleotide sequence ID" value="NZ_CP022540.1"/>
</dbReference>
<dbReference type="InterPro" id="IPR036821">
    <property type="entry name" value="Peptide_deformylase_sf"/>
</dbReference>
<dbReference type="CDD" id="cd00487">
    <property type="entry name" value="Pep_deformylase"/>
    <property type="match status" value="1"/>
</dbReference>
<dbReference type="NCBIfam" id="TIGR00079">
    <property type="entry name" value="pept_deformyl"/>
    <property type="match status" value="1"/>
</dbReference>
<dbReference type="GO" id="GO:0046872">
    <property type="term" value="F:metal ion binding"/>
    <property type="evidence" value="ECO:0007669"/>
    <property type="project" value="UniProtKB-KW"/>
</dbReference>
<protein>
    <recommendedName>
        <fullName evidence="2">Peptide deformylase</fullName>
        <shortName evidence="2">PDF</shortName>
        <ecNumber evidence="2">3.5.1.88</ecNumber>
    </recommendedName>
    <alternativeName>
        <fullName evidence="2">Polypeptide deformylase</fullName>
    </alternativeName>
</protein>
<organism evidence="3 4">
    <name type="scientific">Antarctobacter heliothermus</name>
    <dbReference type="NCBI Taxonomy" id="74033"/>
    <lineage>
        <taxon>Bacteria</taxon>
        <taxon>Pseudomonadati</taxon>
        <taxon>Pseudomonadota</taxon>
        <taxon>Alphaproteobacteria</taxon>
        <taxon>Rhodobacterales</taxon>
        <taxon>Roseobacteraceae</taxon>
        <taxon>Antarctobacter</taxon>
    </lineage>
</organism>
<evidence type="ECO:0000313" key="4">
    <source>
        <dbReference type="Proteomes" id="UP000203589"/>
    </source>
</evidence>
<sequence>MSLLPILKWPDPRLAQVCTPVDDRAAVEQLVTDMFETMYAAPGRGLAAPQVGGTTRLFVMDAGWKEGDMTPLACLNPRISATTDVTAIATEGCLSVPGVSADVSRPAEITLAYTDLTGTAQEVTLTGAAATIAQHELDHLDGIMHFDRLDPTARAALLADYAKGQGA</sequence>
<dbReference type="InterPro" id="IPR023635">
    <property type="entry name" value="Peptide_deformylase"/>
</dbReference>
<dbReference type="GO" id="GO:0006412">
    <property type="term" value="P:translation"/>
    <property type="evidence" value="ECO:0007669"/>
    <property type="project" value="UniProtKB-UniRule"/>
</dbReference>
<dbReference type="EMBL" id="CP022540">
    <property type="protein sequence ID" value="ASP18860.1"/>
    <property type="molecule type" value="Genomic_DNA"/>
</dbReference>
<dbReference type="Proteomes" id="UP000203589">
    <property type="component" value="Chromosome"/>
</dbReference>
<dbReference type="AlphaFoldDB" id="A0A222DY46"/>
<feature type="active site" evidence="2">
    <location>
        <position position="136"/>
    </location>
</feature>
<comment type="cofactor">
    <cofactor evidence="2">
        <name>Fe(2+)</name>
        <dbReference type="ChEBI" id="CHEBI:29033"/>
    </cofactor>
    <text evidence="2">Binds 1 Fe(2+) ion.</text>
</comment>
<dbReference type="Gene3D" id="3.90.45.10">
    <property type="entry name" value="Peptide deformylase"/>
    <property type="match status" value="1"/>
</dbReference>
<dbReference type="EC" id="3.5.1.88" evidence="2"/>
<dbReference type="HAMAP" id="MF_00163">
    <property type="entry name" value="Pep_deformylase"/>
    <property type="match status" value="1"/>
</dbReference>
<dbReference type="SUPFAM" id="SSF56420">
    <property type="entry name" value="Peptide deformylase"/>
    <property type="match status" value="1"/>
</dbReference>
<keyword evidence="2" id="KW-0479">Metal-binding</keyword>
<reference evidence="3 4" key="1">
    <citation type="submission" date="2017-07" db="EMBL/GenBank/DDBJ databases">
        <title>Genome Sequence of Antarctobacter heliothermus Strain SMS3 Isolated from a culture of the Diatom Skeletonema marinoi.</title>
        <authorList>
            <person name="Topel M."/>
            <person name="Pinder M.I.M."/>
            <person name="Johansson O.N."/>
            <person name="Kourtchenko O."/>
            <person name="Godhe A."/>
            <person name="Clarke A.K."/>
        </authorList>
    </citation>
    <scope>NUCLEOTIDE SEQUENCE [LARGE SCALE GENOMIC DNA]</scope>
    <source>
        <strain evidence="3 4">SMS3</strain>
    </source>
</reference>
<keyword evidence="4" id="KW-1185">Reference proteome</keyword>
<evidence type="ECO:0000256" key="2">
    <source>
        <dbReference type="HAMAP-Rule" id="MF_00163"/>
    </source>
</evidence>